<dbReference type="STRING" id="103827.A0A0N5D5I9"/>
<name>A0A0N5D5I9_THECL</name>
<proteinExistence type="predicted"/>
<dbReference type="SUPFAM" id="SSF49562">
    <property type="entry name" value="C2 domain (Calcium/lipid-binding domain, CaLB)"/>
    <property type="match status" value="1"/>
</dbReference>
<keyword evidence="2" id="KW-1185">Reference proteome</keyword>
<protein>
    <submittedName>
        <fullName evidence="3">C2 domain-containing protein</fullName>
    </submittedName>
</protein>
<dbReference type="AlphaFoldDB" id="A0A0N5D5I9"/>
<dbReference type="OrthoDB" id="5865320at2759"/>
<accession>A0A0N5D5I9</accession>
<dbReference type="InterPro" id="IPR035892">
    <property type="entry name" value="C2_domain_sf"/>
</dbReference>
<dbReference type="WBParaSite" id="TCLT_0000827101-mRNA-1">
    <property type="protein sequence ID" value="TCLT_0000827101-mRNA-1"/>
    <property type="gene ID" value="TCLT_0000827101"/>
</dbReference>
<reference evidence="1 2" key="2">
    <citation type="submission" date="2018-11" db="EMBL/GenBank/DDBJ databases">
        <authorList>
            <consortium name="Pathogen Informatics"/>
        </authorList>
    </citation>
    <scope>NUCLEOTIDE SEQUENCE [LARGE SCALE GENOMIC DNA]</scope>
</reference>
<evidence type="ECO:0000313" key="2">
    <source>
        <dbReference type="Proteomes" id="UP000276776"/>
    </source>
</evidence>
<dbReference type="Proteomes" id="UP000276776">
    <property type="component" value="Unassembled WGS sequence"/>
</dbReference>
<dbReference type="OMA" id="PPFIICR"/>
<reference evidence="3" key="1">
    <citation type="submission" date="2017-02" db="UniProtKB">
        <authorList>
            <consortium name="WormBaseParasite"/>
        </authorList>
    </citation>
    <scope>IDENTIFICATION</scope>
</reference>
<evidence type="ECO:0000313" key="3">
    <source>
        <dbReference type="WBParaSite" id="TCLT_0000827101-mRNA-1"/>
    </source>
</evidence>
<gene>
    <name evidence="1" type="ORF">TCLT_LOCUS8260</name>
</gene>
<dbReference type="EMBL" id="UYYF01004606">
    <property type="protein sequence ID" value="VDN05798.1"/>
    <property type="molecule type" value="Genomic_DNA"/>
</dbReference>
<sequence>MFLHLKYIIISSETGAHLLIQIILSNIQINLFLRKRVINFYAILDDFQNMDAWRILNDITFIRLNLEYIYMNEEDEFIEEVIRQRSLFGFILEYNFPSVDAAPASLKTRVRVHAKHFSGNTIHFQHKRVLRIKMVPELVNLWKRAQLLLTVYAKLNTLGKYSVKKMGTCQVPLHDLTIPPFIICRDFLFLGAGFSGSALIKIDLGSHVRQLMERLEWMRHDTLPQIGSATRARSRSCKKELAPTSCQLTPVIPQRRAFSSSPPPRFSKITNRVKIVLVSKPVSPLNLTYSSASNSLVPSPGVLNDPHIPIQGLCPTSPSYRIRLTVYSARRLPFDFNSRKEAVVPATYLTVTGEDGRTLSSPIRTGTLHPEWNWTETFNVCLLLI</sequence>
<organism evidence="3">
    <name type="scientific">Thelazia callipaeda</name>
    <name type="common">Oriental eyeworm</name>
    <name type="synonym">Parasitic nematode</name>
    <dbReference type="NCBI Taxonomy" id="103827"/>
    <lineage>
        <taxon>Eukaryota</taxon>
        <taxon>Metazoa</taxon>
        <taxon>Ecdysozoa</taxon>
        <taxon>Nematoda</taxon>
        <taxon>Chromadorea</taxon>
        <taxon>Rhabditida</taxon>
        <taxon>Spirurina</taxon>
        <taxon>Spiruromorpha</taxon>
        <taxon>Thelazioidea</taxon>
        <taxon>Thelaziidae</taxon>
        <taxon>Thelazia</taxon>
    </lineage>
</organism>
<evidence type="ECO:0000313" key="1">
    <source>
        <dbReference type="EMBL" id="VDN05798.1"/>
    </source>
</evidence>